<dbReference type="PANTHER" id="PTHR43798:SF33">
    <property type="entry name" value="HYDROLASE, PUTATIVE (AFU_ORTHOLOGUE AFUA_2G14860)-RELATED"/>
    <property type="match status" value="1"/>
</dbReference>
<dbReference type="PANTHER" id="PTHR43798">
    <property type="entry name" value="MONOACYLGLYCEROL LIPASE"/>
    <property type="match status" value="1"/>
</dbReference>
<dbReference type="InterPro" id="IPR050266">
    <property type="entry name" value="AB_hydrolase_sf"/>
</dbReference>
<sequence length="337" mass="37903">MHPMLRVLSLFTLLVTLSSSTSADTAVKPLDAKLSNYAYPYPVEELPLQLQQQRLTLAYMDIPASKDVTPRGAVLLLHGKNFSGAYWRDTIAALTELGYRVIAPDQIGFGKSSKPLRFQYSLHAMADHTHTLLNKLGIDKVAVVGHSMGGMLATRYALMYPQQVEKLVLVNPIGLEDWKRHVPYQPLEKAIANEYSQTPDKIKRYMTNAYFDGQWQENYDSLLDIQAGWTLGPNARRMAVIDALTADMIFTQPVLYEFPDLQVPTLLIIGTRDRTAIGRDRAPDAIRETLGRYDQLGRQTAKVIPKAKLVELNDVGHVPQFEAFDLYIAPLSKFLQN</sequence>
<feature type="signal peptide" evidence="1">
    <location>
        <begin position="1"/>
        <end position="23"/>
    </location>
</feature>
<evidence type="ECO:0000259" key="2">
    <source>
        <dbReference type="Pfam" id="PF00561"/>
    </source>
</evidence>
<name>A0A1M5ELN2_9GAMM</name>
<dbReference type="PRINTS" id="PR00412">
    <property type="entry name" value="EPOXHYDRLASE"/>
</dbReference>
<dbReference type="STRING" id="494016.SAMN04487965_2737"/>
<dbReference type="Proteomes" id="UP000184170">
    <property type="component" value="Unassembled WGS sequence"/>
</dbReference>
<dbReference type="AlphaFoldDB" id="A0A1M5ELN2"/>
<evidence type="ECO:0000313" key="4">
    <source>
        <dbReference type="Proteomes" id="UP000184170"/>
    </source>
</evidence>
<feature type="domain" description="AB hydrolase-1" evidence="2">
    <location>
        <begin position="73"/>
        <end position="323"/>
    </location>
</feature>
<keyword evidence="4" id="KW-1185">Reference proteome</keyword>
<evidence type="ECO:0000256" key="1">
    <source>
        <dbReference type="SAM" id="SignalP"/>
    </source>
</evidence>
<dbReference type="GO" id="GO:0047372">
    <property type="term" value="F:monoacylglycerol lipase activity"/>
    <property type="evidence" value="ECO:0007669"/>
    <property type="project" value="TreeGrafter"/>
</dbReference>
<dbReference type="InterPro" id="IPR000073">
    <property type="entry name" value="AB_hydrolase_1"/>
</dbReference>
<dbReference type="GO" id="GO:0016020">
    <property type="term" value="C:membrane"/>
    <property type="evidence" value="ECO:0007669"/>
    <property type="project" value="TreeGrafter"/>
</dbReference>
<reference evidence="4" key="1">
    <citation type="submission" date="2016-11" db="EMBL/GenBank/DDBJ databases">
        <authorList>
            <person name="Varghese N."/>
            <person name="Submissions S."/>
        </authorList>
    </citation>
    <scope>NUCLEOTIDE SEQUENCE [LARGE SCALE GENOMIC DNA]</scope>
    <source>
        <strain evidence="4">CGMCC 1.7063</strain>
    </source>
</reference>
<accession>A0A1M5ELN2</accession>
<evidence type="ECO:0000313" key="3">
    <source>
        <dbReference type="EMBL" id="SHF80208.1"/>
    </source>
</evidence>
<dbReference type="EMBL" id="FQVA01000003">
    <property type="protein sequence ID" value="SHF80208.1"/>
    <property type="molecule type" value="Genomic_DNA"/>
</dbReference>
<dbReference type="InterPro" id="IPR029058">
    <property type="entry name" value="AB_hydrolase_fold"/>
</dbReference>
<organism evidence="3 4">
    <name type="scientific">Microbulbifer donghaiensis</name>
    <dbReference type="NCBI Taxonomy" id="494016"/>
    <lineage>
        <taxon>Bacteria</taxon>
        <taxon>Pseudomonadati</taxon>
        <taxon>Pseudomonadota</taxon>
        <taxon>Gammaproteobacteria</taxon>
        <taxon>Cellvibrionales</taxon>
        <taxon>Microbulbiferaceae</taxon>
        <taxon>Microbulbifer</taxon>
    </lineage>
</organism>
<dbReference type="Pfam" id="PF00561">
    <property type="entry name" value="Abhydrolase_1"/>
    <property type="match status" value="1"/>
</dbReference>
<proteinExistence type="predicted"/>
<dbReference type="InterPro" id="IPR000639">
    <property type="entry name" value="Epox_hydrolase-like"/>
</dbReference>
<dbReference type="Gene3D" id="3.40.50.1820">
    <property type="entry name" value="alpha/beta hydrolase"/>
    <property type="match status" value="1"/>
</dbReference>
<dbReference type="PRINTS" id="PR00111">
    <property type="entry name" value="ABHYDROLASE"/>
</dbReference>
<dbReference type="GO" id="GO:0046464">
    <property type="term" value="P:acylglycerol catabolic process"/>
    <property type="evidence" value="ECO:0007669"/>
    <property type="project" value="TreeGrafter"/>
</dbReference>
<keyword evidence="1" id="KW-0732">Signal</keyword>
<dbReference type="RefSeq" id="WP_200797276.1">
    <property type="nucleotide sequence ID" value="NZ_FQVA01000003.1"/>
</dbReference>
<protein>
    <submittedName>
        <fullName evidence="3">Pimeloyl-ACP methyl ester carboxylesterase</fullName>
    </submittedName>
</protein>
<dbReference type="SUPFAM" id="SSF53474">
    <property type="entry name" value="alpha/beta-Hydrolases"/>
    <property type="match status" value="1"/>
</dbReference>
<gene>
    <name evidence="3" type="ORF">SAMN04487965_2737</name>
</gene>
<feature type="chain" id="PRO_5012251528" evidence="1">
    <location>
        <begin position="24"/>
        <end position="337"/>
    </location>
</feature>